<feature type="domain" description="RING-type" evidence="8">
    <location>
        <begin position="511"/>
        <end position="552"/>
    </location>
</feature>
<dbReference type="Pfam" id="PF12796">
    <property type="entry name" value="Ank_2"/>
    <property type="match status" value="1"/>
</dbReference>
<feature type="repeat" description="ANK" evidence="6">
    <location>
        <begin position="141"/>
        <end position="163"/>
    </location>
</feature>
<feature type="repeat" description="ANK" evidence="6">
    <location>
        <begin position="74"/>
        <end position="106"/>
    </location>
</feature>
<dbReference type="InterPro" id="IPR001841">
    <property type="entry name" value="Znf_RING"/>
</dbReference>
<evidence type="ECO:0000256" key="1">
    <source>
        <dbReference type="ARBA" id="ARBA00022723"/>
    </source>
</evidence>
<evidence type="ECO:0000259" key="9">
    <source>
        <dbReference type="PROSITE" id="PS50178"/>
    </source>
</evidence>
<dbReference type="Gene3D" id="3.30.40.10">
    <property type="entry name" value="Zinc/RING finger domain, C3HC4 (zinc finger)"/>
    <property type="match status" value="2"/>
</dbReference>
<dbReference type="Pfam" id="PF13639">
    <property type="entry name" value="zf-RING_2"/>
    <property type="match status" value="1"/>
</dbReference>
<dbReference type="PANTHER" id="PTHR24171">
    <property type="entry name" value="ANKYRIN REPEAT DOMAIN-CONTAINING PROTEIN 39-RELATED"/>
    <property type="match status" value="1"/>
</dbReference>
<evidence type="ECO:0000256" key="6">
    <source>
        <dbReference type="PROSITE-ProRule" id="PRU00023"/>
    </source>
</evidence>
<dbReference type="PROSITE" id="PS50088">
    <property type="entry name" value="ANK_REPEAT"/>
    <property type="match status" value="5"/>
</dbReference>
<dbReference type="InterPro" id="IPR000306">
    <property type="entry name" value="Znf_FYVE"/>
</dbReference>
<dbReference type="PANTHER" id="PTHR24171:SF8">
    <property type="entry name" value="BRCA1-ASSOCIATED RING DOMAIN PROTEIN 1"/>
    <property type="match status" value="1"/>
</dbReference>
<keyword evidence="1" id="KW-0479">Metal-binding</keyword>
<dbReference type="InterPro" id="IPR013083">
    <property type="entry name" value="Znf_RING/FYVE/PHD"/>
</dbReference>
<evidence type="ECO:0000313" key="11">
    <source>
        <dbReference type="Proteomes" id="UP001473302"/>
    </source>
</evidence>
<dbReference type="Gene3D" id="1.25.40.20">
    <property type="entry name" value="Ankyrin repeat-containing domain"/>
    <property type="match status" value="1"/>
</dbReference>
<keyword evidence="3 7" id="KW-0863">Zinc-finger</keyword>
<dbReference type="InterPro" id="IPR017455">
    <property type="entry name" value="Znf_FYVE-rel"/>
</dbReference>
<dbReference type="Pfam" id="PF13857">
    <property type="entry name" value="Ank_5"/>
    <property type="match status" value="1"/>
</dbReference>
<sequence length="553" mass="62715">MTTTLNYYNKLHTSVASGQFNLVQRLISNGCDPNSPHSVTGLRPIHFAASRGHVNLVQFLIQSCQVDIDATDKEGETALLKAAYAGHLSVIQYLVQSNANPVHQDRDGWTALHNACSCGNLDSVVFLLNQAHVNVNVTSIQGHTPLMNAASKGHVDIVVYLLNGEYNTNPLLKNKFGETAYDVAAAAGEAYLCQLIEQHEYIWYNNSEPYNSLNMHVTIPVLLLEEQDLITNETCWLFNDKVILNKSRVELPNTSWFWLSDWTIDFTVTKHNNQAGWVYNKDSKKRQWMRIMKKSLGTEFDQVAVAVVQEDTNDEQEANSSNILTSLSTTTVTRAVFIGSCTTTKPLLQEQILKNDPLLLWESNDQVVDCRRCHRYFNFIVRRHHCRKCGQIICDKCSTQRVYLPPSHIIIPQQQQQQLQDLNQLSLKPQRICDQCVVHVNNEDLVTKKKKSASIMMECPVCTKKLTEYDTVKEQEQHVQECFSNGSTSSIGIRFVVYKLTSNSALIGQECVICFEEFTCHDTVTRLNCMCSYHGHCINTWFSKGKECPIHSQ</sequence>
<dbReference type="PROSITE" id="PS50089">
    <property type="entry name" value="ZF_RING_2"/>
    <property type="match status" value="1"/>
</dbReference>
<dbReference type="SMART" id="SM00248">
    <property type="entry name" value="ANK"/>
    <property type="match status" value="5"/>
</dbReference>
<feature type="repeat" description="ANK" evidence="6">
    <location>
        <begin position="40"/>
        <end position="62"/>
    </location>
</feature>
<feature type="repeat" description="ANK" evidence="6">
    <location>
        <begin position="6"/>
        <end position="38"/>
    </location>
</feature>
<evidence type="ECO:0000256" key="7">
    <source>
        <dbReference type="PROSITE-ProRule" id="PRU00175"/>
    </source>
</evidence>
<dbReference type="Proteomes" id="UP001473302">
    <property type="component" value="Unassembled WGS sequence"/>
</dbReference>
<feature type="domain" description="FYVE-type" evidence="9">
    <location>
        <begin position="364"/>
        <end position="441"/>
    </location>
</feature>
<gene>
    <name evidence="10" type="ORF">MFLAVUS_010760</name>
</gene>
<evidence type="ECO:0000256" key="2">
    <source>
        <dbReference type="ARBA" id="ARBA00022737"/>
    </source>
</evidence>
<protein>
    <submittedName>
        <fullName evidence="10">Uncharacterized protein</fullName>
    </submittedName>
</protein>
<organism evidence="10 11">
    <name type="scientific">Mucor flavus</name>
    <dbReference type="NCBI Taxonomy" id="439312"/>
    <lineage>
        <taxon>Eukaryota</taxon>
        <taxon>Fungi</taxon>
        <taxon>Fungi incertae sedis</taxon>
        <taxon>Mucoromycota</taxon>
        <taxon>Mucoromycotina</taxon>
        <taxon>Mucoromycetes</taxon>
        <taxon>Mucorales</taxon>
        <taxon>Mucorineae</taxon>
        <taxon>Mucoraceae</taxon>
        <taxon>Mucor</taxon>
    </lineage>
</organism>
<evidence type="ECO:0000313" key="10">
    <source>
        <dbReference type="EMBL" id="GAA5817217.1"/>
    </source>
</evidence>
<feature type="repeat" description="ANK" evidence="6">
    <location>
        <begin position="107"/>
        <end position="140"/>
    </location>
</feature>
<accession>A0ABP9ZDM7</accession>
<dbReference type="SUPFAM" id="SSF57903">
    <property type="entry name" value="FYVE/PHD zinc finger"/>
    <property type="match status" value="1"/>
</dbReference>
<dbReference type="SUPFAM" id="SSF57850">
    <property type="entry name" value="RING/U-box"/>
    <property type="match status" value="1"/>
</dbReference>
<proteinExistence type="predicted"/>
<reference evidence="10 11" key="1">
    <citation type="submission" date="2024-04" db="EMBL/GenBank/DDBJ databases">
        <title>genome sequences of Mucor flavus KT1a and Helicostylum pulchrum KT1b strains isolated from the surface of a dry-aged beef.</title>
        <authorList>
            <person name="Toyotome T."/>
            <person name="Hosono M."/>
            <person name="Torimaru M."/>
            <person name="Fukuda K."/>
            <person name="Mikami N."/>
        </authorList>
    </citation>
    <scope>NUCLEOTIDE SEQUENCE [LARGE SCALE GENOMIC DNA]</scope>
    <source>
        <strain evidence="10 11">KT1a</strain>
    </source>
</reference>
<keyword evidence="2" id="KW-0677">Repeat</keyword>
<dbReference type="Pfam" id="PF01363">
    <property type="entry name" value="FYVE"/>
    <property type="match status" value="1"/>
</dbReference>
<evidence type="ECO:0000256" key="4">
    <source>
        <dbReference type="ARBA" id="ARBA00022833"/>
    </source>
</evidence>
<dbReference type="PROSITE" id="PS50178">
    <property type="entry name" value="ZF_FYVE"/>
    <property type="match status" value="1"/>
</dbReference>
<comment type="caution">
    <text evidence="10">The sequence shown here is derived from an EMBL/GenBank/DDBJ whole genome shotgun (WGS) entry which is preliminary data.</text>
</comment>
<evidence type="ECO:0000256" key="3">
    <source>
        <dbReference type="ARBA" id="ARBA00022771"/>
    </source>
</evidence>
<dbReference type="CDD" id="cd16489">
    <property type="entry name" value="mRING-CH-C4HC2H_ZNRF"/>
    <property type="match status" value="1"/>
</dbReference>
<dbReference type="PROSITE" id="PS50297">
    <property type="entry name" value="ANK_REP_REGION"/>
    <property type="match status" value="3"/>
</dbReference>
<keyword evidence="4" id="KW-0862">Zinc</keyword>
<evidence type="ECO:0000259" key="8">
    <source>
        <dbReference type="PROSITE" id="PS50089"/>
    </source>
</evidence>
<dbReference type="SMART" id="SM00064">
    <property type="entry name" value="FYVE"/>
    <property type="match status" value="1"/>
</dbReference>
<dbReference type="InterPro" id="IPR011011">
    <property type="entry name" value="Znf_FYVE_PHD"/>
</dbReference>
<dbReference type="EMBL" id="BAABUK010000039">
    <property type="protein sequence ID" value="GAA5817217.1"/>
    <property type="molecule type" value="Genomic_DNA"/>
</dbReference>
<name>A0ABP9ZDM7_9FUNG</name>
<dbReference type="InterPro" id="IPR002110">
    <property type="entry name" value="Ankyrin_rpt"/>
</dbReference>
<dbReference type="InterPro" id="IPR036770">
    <property type="entry name" value="Ankyrin_rpt-contain_sf"/>
</dbReference>
<keyword evidence="5 6" id="KW-0040">ANK repeat</keyword>
<dbReference type="SUPFAM" id="SSF48403">
    <property type="entry name" value="Ankyrin repeat"/>
    <property type="match status" value="1"/>
</dbReference>
<evidence type="ECO:0000256" key="5">
    <source>
        <dbReference type="ARBA" id="ARBA00023043"/>
    </source>
</evidence>
<keyword evidence="11" id="KW-1185">Reference proteome</keyword>